<accession>A0ABQ9HGB6</accession>
<dbReference type="Proteomes" id="UP001159363">
    <property type="component" value="Chromosome 4"/>
</dbReference>
<dbReference type="EMBL" id="JARBHB010000005">
    <property type="protein sequence ID" value="KAJ8883377.1"/>
    <property type="molecule type" value="Genomic_DNA"/>
</dbReference>
<gene>
    <name evidence="1" type="ORF">PR048_015220</name>
</gene>
<reference evidence="1 2" key="1">
    <citation type="submission" date="2023-02" db="EMBL/GenBank/DDBJ databases">
        <title>LHISI_Scaffold_Assembly.</title>
        <authorList>
            <person name="Stuart O.P."/>
            <person name="Cleave R."/>
            <person name="Magrath M.J.L."/>
            <person name="Mikheyev A.S."/>
        </authorList>
    </citation>
    <scope>NUCLEOTIDE SEQUENCE [LARGE SCALE GENOMIC DNA]</scope>
    <source>
        <strain evidence="1">Daus_M_001</strain>
        <tissue evidence="1">Leg muscle</tissue>
    </source>
</reference>
<name>A0ABQ9HGB6_9NEOP</name>
<keyword evidence="2" id="KW-1185">Reference proteome</keyword>
<sequence>MNVRIKLMQAQEKVPCKPPRITYEITNKNIEHITVHYNIQTSTSRVGVCKQCFLAVFRESLGFVYEIVKKKNAFASGIILDDQRD</sequence>
<evidence type="ECO:0000313" key="1">
    <source>
        <dbReference type="EMBL" id="KAJ8883377.1"/>
    </source>
</evidence>
<comment type="caution">
    <text evidence="1">The sequence shown here is derived from an EMBL/GenBank/DDBJ whole genome shotgun (WGS) entry which is preliminary data.</text>
</comment>
<protein>
    <submittedName>
        <fullName evidence="1">Uncharacterized protein</fullName>
    </submittedName>
</protein>
<proteinExistence type="predicted"/>
<evidence type="ECO:0000313" key="2">
    <source>
        <dbReference type="Proteomes" id="UP001159363"/>
    </source>
</evidence>
<organism evidence="1 2">
    <name type="scientific">Dryococelus australis</name>
    <dbReference type="NCBI Taxonomy" id="614101"/>
    <lineage>
        <taxon>Eukaryota</taxon>
        <taxon>Metazoa</taxon>
        <taxon>Ecdysozoa</taxon>
        <taxon>Arthropoda</taxon>
        <taxon>Hexapoda</taxon>
        <taxon>Insecta</taxon>
        <taxon>Pterygota</taxon>
        <taxon>Neoptera</taxon>
        <taxon>Polyneoptera</taxon>
        <taxon>Phasmatodea</taxon>
        <taxon>Verophasmatodea</taxon>
        <taxon>Anareolatae</taxon>
        <taxon>Phasmatidae</taxon>
        <taxon>Eurycanthinae</taxon>
        <taxon>Dryococelus</taxon>
    </lineage>
</organism>